<proteinExistence type="inferred from homology"/>
<sequence length="205" mass="22273">MDFSQYFVYLTISIVASVSVGPSVILAASNGINFGRKKALAGVLGHVFAIFFLAIISATGVGALLLASPIIFQIIKAIGVVYLLYVGIQIIRSKGSWAFQVDASKSPSRFALFRKSFLIAISNPKAIVFFSSLFPQFIATNKPLLPQFLLLASTSLLNAFAFTFGYVLIAYKFKERLLDGINKGWLPKLTGSIFLFFAGALAINR</sequence>
<dbReference type="PANTHER" id="PTHR30086">
    <property type="entry name" value="ARGININE EXPORTER PROTEIN ARGO"/>
    <property type="match status" value="1"/>
</dbReference>
<organism evidence="8 9">
    <name type="scientific">Thalassotalea loyana</name>
    <dbReference type="NCBI Taxonomy" id="280483"/>
    <lineage>
        <taxon>Bacteria</taxon>
        <taxon>Pseudomonadati</taxon>
        <taxon>Pseudomonadota</taxon>
        <taxon>Gammaproteobacteria</taxon>
        <taxon>Alteromonadales</taxon>
        <taxon>Colwelliaceae</taxon>
        <taxon>Thalassotalea</taxon>
    </lineage>
</organism>
<dbReference type="PIRSF" id="PIRSF006324">
    <property type="entry name" value="LeuE"/>
    <property type="match status" value="1"/>
</dbReference>
<evidence type="ECO:0000256" key="3">
    <source>
        <dbReference type="ARBA" id="ARBA00022475"/>
    </source>
</evidence>
<dbReference type="EMBL" id="BSSV01000007">
    <property type="protein sequence ID" value="GLX86812.1"/>
    <property type="molecule type" value="Genomic_DNA"/>
</dbReference>
<dbReference type="PANTHER" id="PTHR30086:SF14">
    <property type="entry name" value="HOMOSERINE_HOMOSERINE LACTONE EFFLUX PROTEIN"/>
    <property type="match status" value="1"/>
</dbReference>
<feature type="transmembrane region" description="Helical" evidence="7">
    <location>
        <begin position="185"/>
        <end position="203"/>
    </location>
</feature>
<reference evidence="8 9" key="1">
    <citation type="submission" date="2023-03" db="EMBL/GenBank/DDBJ databases">
        <title>Thalassotalea loyana LMG 22536T draft genome sequence.</title>
        <authorList>
            <person name="Sawabe T."/>
        </authorList>
    </citation>
    <scope>NUCLEOTIDE SEQUENCE [LARGE SCALE GENOMIC DNA]</scope>
    <source>
        <strain evidence="8 9">LMG 22536</strain>
    </source>
</reference>
<keyword evidence="6 7" id="KW-0472">Membrane</keyword>
<feature type="transmembrane region" description="Helical" evidence="7">
    <location>
        <begin position="40"/>
        <end position="64"/>
    </location>
</feature>
<dbReference type="Proteomes" id="UP001157134">
    <property type="component" value="Unassembled WGS sequence"/>
</dbReference>
<evidence type="ECO:0000256" key="4">
    <source>
        <dbReference type="ARBA" id="ARBA00022692"/>
    </source>
</evidence>
<feature type="transmembrane region" description="Helical" evidence="7">
    <location>
        <begin position="70"/>
        <end position="91"/>
    </location>
</feature>
<feature type="transmembrane region" description="Helical" evidence="7">
    <location>
        <begin position="112"/>
        <end position="138"/>
    </location>
</feature>
<evidence type="ECO:0000256" key="2">
    <source>
        <dbReference type="ARBA" id="ARBA00007928"/>
    </source>
</evidence>
<comment type="similarity">
    <text evidence="2">Belongs to the Rht family.</text>
</comment>
<keyword evidence="3" id="KW-1003">Cell membrane</keyword>
<evidence type="ECO:0000256" key="1">
    <source>
        <dbReference type="ARBA" id="ARBA00004651"/>
    </source>
</evidence>
<comment type="subcellular location">
    <subcellularLocation>
        <location evidence="1">Cell membrane</location>
        <topology evidence="1">Multi-pass membrane protein</topology>
    </subcellularLocation>
</comment>
<feature type="transmembrane region" description="Helical" evidence="7">
    <location>
        <begin position="150"/>
        <end position="173"/>
    </location>
</feature>
<evidence type="ECO:0000256" key="7">
    <source>
        <dbReference type="SAM" id="Phobius"/>
    </source>
</evidence>
<dbReference type="Pfam" id="PF01810">
    <property type="entry name" value="LysE"/>
    <property type="match status" value="1"/>
</dbReference>
<evidence type="ECO:0000256" key="5">
    <source>
        <dbReference type="ARBA" id="ARBA00022989"/>
    </source>
</evidence>
<dbReference type="InterPro" id="IPR001123">
    <property type="entry name" value="LeuE-type"/>
</dbReference>
<comment type="caution">
    <text evidence="8">The sequence shown here is derived from an EMBL/GenBank/DDBJ whole genome shotgun (WGS) entry which is preliminary data.</text>
</comment>
<dbReference type="RefSeq" id="WP_284300209.1">
    <property type="nucleotide sequence ID" value="NZ_BSSV01000007.1"/>
</dbReference>
<keyword evidence="5 7" id="KW-1133">Transmembrane helix</keyword>
<gene>
    <name evidence="8" type="primary">rhtB</name>
    <name evidence="8" type="ORF">tloyanaT_30650</name>
</gene>
<keyword evidence="9" id="KW-1185">Reference proteome</keyword>
<keyword evidence="4 7" id="KW-0812">Transmembrane</keyword>
<protein>
    <submittedName>
        <fullName evidence="8">Amino acid transporter LysE</fullName>
    </submittedName>
</protein>
<evidence type="ECO:0000256" key="6">
    <source>
        <dbReference type="ARBA" id="ARBA00023136"/>
    </source>
</evidence>
<evidence type="ECO:0000313" key="8">
    <source>
        <dbReference type="EMBL" id="GLX86812.1"/>
    </source>
</evidence>
<accession>A0ABQ6HGT6</accession>
<evidence type="ECO:0000313" key="9">
    <source>
        <dbReference type="Proteomes" id="UP001157134"/>
    </source>
</evidence>
<name>A0ABQ6HGT6_9GAMM</name>
<feature type="transmembrane region" description="Helical" evidence="7">
    <location>
        <begin position="6"/>
        <end position="28"/>
    </location>
</feature>